<feature type="domain" description="DNA polymerase III delta N-terminal" evidence="9">
    <location>
        <begin position="3"/>
        <end position="78"/>
    </location>
</feature>
<reference evidence="12" key="1">
    <citation type="submission" date="2017-09" db="EMBL/GenBank/DDBJ databases">
        <title>Depth-based differentiation of microbial function through sediment-hosted aquifers and enrichment of novel symbionts in the deep terrestrial subsurface.</title>
        <authorList>
            <person name="Probst A.J."/>
            <person name="Ladd B."/>
            <person name="Jarett J.K."/>
            <person name="Geller-Mcgrath D.E."/>
            <person name="Sieber C.M.K."/>
            <person name="Emerson J.B."/>
            <person name="Anantharaman K."/>
            <person name="Thomas B.C."/>
            <person name="Malmstrom R."/>
            <person name="Stieglmeier M."/>
            <person name="Klingl A."/>
            <person name="Woyke T."/>
            <person name="Ryan C.M."/>
            <person name="Banfield J.F."/>
        </authorList>
    </citation>
    <scope>NUCLEOTIDE SEQUENCE [LARGE SCALE GENOMIC DNA]</scope>
</reference>
<dbReference type="GO" id="GO:0009360">
    <property type="term" value="C:DNA polymerase III complex"/>
    <property type="evidence" value="ECO:0007669"/>
    <property type="project" value="InterPro"/>
</dbReference>
<evidence type="ECO:0000256" key="7">
    <source>
        <dbReference type="ARBA" id="ARBA00034754"/>
    </source>
</evidence>
<evidence type="ECO:0000256" key="6">
    <source>
        <dbReference type="ARBA" id="ARBA00022932"/>
    </source>
</evidence>
<sequence>MIYLLYGSDSVSIHAKIRGIIEAFLKKGGTMGAVFKIDDDNFLAESFENLIVTEGMFERKRLIIAKDVLFNKKTGKSAVDILLRRRDVSGSTVIFQERDLSAKDLKSLGKLDIKINRYDLKKNLRPAEVFNAFALTDAVGARDRRLSFFLFHKALYSGIADEEIFWKIYRQYKNLITISGLKDGSKISERTGLHPYVVKKCSSFLKNYSDKELKNAFEKLMSLWVDSRLKNVELSGGLELFLLSL</sequence>
<evidence type="ECO:0000259" key="10">
    <source>
        <dbReference type="Pfam" id="PF21694"/>
    </source>
</evidence>
<dbReference type="Pfam" id="PF06144">
    <property type="entry name" value="DNA_pol3_delta"/>
    <property type="match status" value="1"/>
</dbReference>
<keyword evidence="6" id="KW-0239">DNA-directed DNA polymerase</keyword>
<dbReference type="Pfam" id="PF21694">
    <property type="entry name" value="DNA_pol3_delta_C"/>
    <property type="match status" value="1"/>
</dbReference>
<dbReference type="GO" id="GO:0003677">
    <property type="term" value="F:DNA binding"/>
    <property type="evidence" value="ECO:0007669"/>
    <property type="project" value="InterPro"/>
</dbReference>
<evidence type="ECO:0000256" key="2">
    <source>
        <dbReference type="ARBA" id="ARBA00017703"/>
    </source>
</evidence>
<dbReference type="InterPro" id="IPR005790">
    <property type="entry name" value="DNA_polIII_delta"/>
</dbReference>
<evidence type="ECO:0000256" key="8">
    <source>
        <dbReference type="ARBA" id="ARBA00049244"/>
    </source>
</evidence>
<accession>A0A2H0TGK5</accession>
<evidence type="ECO:0000256" key="5">
    <source>
        <dbReference type="ARBA" id="ARBA00022705"/>
    </source>
</evidence>
<dbReference type="Gene3D" id="1.20.272.10">
    <property type="match status" value="1"/>
</dbReference>
<evidence type="ECO:0000313" key="11">
    <source>
        <dbReference type="EMBL" id="PIR70698.1"/>
    </source>
</evidence>
<organism evidence="11 12">
    <name type="scientific">Candidatus Niyogibacteria bacterium CG10_big_fil_rev_8_21_14_0_10_42_19</name>
    <dbReference type="NCBI Taxonomy" id="1974725"/>
    <lineage>
        <taxon>Bacteria</taxon>
        <taxon>Candidatus Niyogiibacteriota</taxon>
    </lineage>
</organism>
<comment type="catalytic activity">
    <reaction evidence="8">
        <text>DNA(n) + a 2'-deoxyribonucleoside 5'-triphosphate = DNA(n+1) + diphosphate</text>
        <dbReference type="Rhea" id="RHEA:22508"/>
        <dbReference type="Rhea" id="RHEA-COMP:17339"/>
        <dbReference type="Rhea" id="RHEA-COMP:17340"/>
        <dbReference type="ChEBI" id="CHEBI:33019"/>
        <dbReference type="ChEBI" id="CHEBI:61560"/>
        <dbReference type="ChEBI" id="CHEBI:173112"/>
        <dbReference type="EC" id="2.7.7.7"/>
    </reaction>
</comment>
<protein>
    <recommendedName>
        <fullName evidence="2">DNA polymerase III subunit delta</fullName>
        <ecNumber evidence="1">2.7.7.7</ecNumber>
    </recommendedName>
</protein>
<dbReference type="GO" id="GO:0003887">
    <property type="term" value="F:DNA-directed DNA polymerase activity"/>
    <property type="evidence" value="ECO:0007669"/>
    <property type="project" value="UniProtKB-KW"/>
</dbReference>
<dbReference type="InterPro" id="IPR008921">
    <property type="entry name" value="DNA_pol3_clamp-load_cplx_C"/>
</dbReference>
<keyword evidence="3" id="KW-0808">Transferase</keyword>
<dbReference type="EMBL" id="PFCN01000002">
    <property type="protein sequence ID" value="PIR70698.1"/>
    <property type="molecule type" value="Genomic_DNA"/>
</dbReference>
<dbReference type="SUPFAM" id="SSF48019">
    <property type="entry name" value="post-AAA+ oligomerization domain-like"/>
    <property type="match status" value="1"/>
</dbReference>
<evidence type="ECO:0000313" key="12">
    <source>
        <dbReference type="Proteomes" id="UP000229383"/>
    </source>
</evidence>
<dbReference type="InterPro" id="IPR010372">
    <property type="entry name" value="DNA_pol3_delta_N"/>
</dbReference>
<dbReference type="PANTHER" id="PTHR34388">
    <property type="entry name" value="DNA POLYMERASE III SUBUNIT DELTA"/>
    <property type="match status" value="1"/>
</dbReference>
<proteinExistence type="inferred from homology"/>
<evidence type="ECO:0000256" key="4">
    <source>
        <dbReference type="ARBA" id="ARBA00022695"/>
    </source>
</evidence>
<evidence type="ECO:0000256" key="3">
    <source>
        <dbReference type="ARBA" id="ARBA00022679"/>
    </source>
</evidence>
<dbReference type="GO" id="GO:0006261">
    <property type="term" value="P:DNA-templated DNA replication"/>
    <property type="evidence" value="ECO:0007669"/>
    <property type="project" value="TreeGrafter"/>
</dbReference>
<keyword evidence="4" id="KW-0548">Nucleotidyltransferase</keyword>
<dbReference type="PANTHER" id="PTHR34388:SF1">
    <property type="entry name" value="DNA POLYMERASE III SUBUNIT DELTA"/>
    <property type="match status" value="1"/>
</dbReference>
<comment type="similarity">
    <text evidence="7">Belongs to the DNA polymerase HolA subunit family.</text>
</comment>
<keyword evidence="5" id="KW-0235">DNA replication</keyword>
<dbReference type="Proteomes" id="UP000229383">
    <property type="component" value="Unassembled WGS sequence"/>
</dbReference>
<dbReference type="InterPro" id="IPR027417">
    <property type="entry name" value="P-loop_NTPase"/>
</dbReference>
<comment type="caution">
    <text evidence="11">The sequence shown here is derived from an EMBL/GenBank/DDBJ whole genome shotgun (WGS) entry which is preliminary data.</text>
</comment>
<evidence type="ECO:0000259" key="9">
    <source>
        <dbReference type="Pfam" id="PF06144"/>
    </source>
</evidence>
<feature type="domain" description="DNA polymerase III delta subunit-like C-terminal" evidence="10">
    <location>
        <begin position="131"/>
        <end position="244"/>
    </location>
</feature>
<dbReference type="EC" id="2.7.7.7" evidence="1"/>
<name>A0A2H0TGK5_9BACT</name>
<evidence type="ECO:0000256" key="1">
    <source>
        <dbReference type="ARBA" id="ARBA00012417"/>
    </source>
</evidence>
<gene>
    <name evidence="11" type="ORF">COU46_00145</name>
</gene>
<dbReference type="AlphaFoldDB" id="A0A2H0TGK5"/>
<dbReference type="InterPro" id="IPR048466">
    <property type="entry name" value="DNA_pol3_delta-like_C"/>
</dbReference>
<dbReference type="Gene3D" id="3.40.50.300">
    <property type="entry name" value="P-loop containing nucleotide triphosphate hydrolases"/>
    <property type="match status" value="1"/>
</dbReference>